<gene>
    <name evidence="1" type="ORF">UT35_C0009G0011</name>
</gene>
<sequence length="225" mass="25393">MAKQEVVGGVSSSMLGMLANLILKLRSEAISECELEMFVNRQNPFGVVEDTLAEWSRFFHEIFGLEADLSQIKIPAEKSSFGWLVVVLEGMTAQRLYDKCRELFGARKYTDRSLNEAVTSDRRGNYAVWFRDRVEADEELRNKSANDLKGAGVPGITLEERLMLELFYWWKTKKNLDIKNVTLCSGSRDSGGRVPYVDWDGDGLSVVWCSPGHRGDGLRSRQAVS</sequence>
<proteinExistence type="predicted"/>
<dbReference type="Proteomes" id="UP000033996">
    <property type="component" value="Unassembled WGS sequence"/>
</dbReference>
<name>A0A837HQL9_9BACT</name>
<protein>
    <submittedName>
        <fullName evidence="1">Uncharacterized protein</fullName>
    </submittedName>
</protein>
<comment type="caution">
    <text evidence="1">The sequence shown here is derived from an EMBL/GenBank/DDBJ whole genome shotgun (WGS) entry which is preliminary data.</text>
</comment>
<accession>A0A837HQL9</accession>
<organism evidence="1 2">
    <name type="scientific">Candidatus Yanofskybacteria bacterium GW2011_GWD1_39_16</name>
    <dbReference type="NCBI Taxonomy" id="1619030"/>
    <lineage>
        <taxon>Bacteria</taxon>
        <taxon>Candidatus Yanofskyibacteriota</taxon>
    </lineage>
</organism>
<evidence type="ECO:0000313" key="1">
    <source>
        <dbReference type="EMBL" id="KKR09144.1"/>
    </source>
</evidence>
<dbReference type="EMBL" id="LBWL01000009">
    <property type="protein sequence ID" value="KKR09144.1"/>
    <property type="molecule type" value="Genomic_DNA"/>
</dbReference>
<evidence type="ECO:0000313" key="2">
    <source>
        <dbReference type="Proteomes" id="UP000033996"/>
    </source>
</evidence>
<dbReference type="AlphaFoldDB" id="A0A837HQL9"/>
<reference evidence="1 2" key="1">
    <citation type="journal article" date="2015" name="Nature">
        <title>rRNA introns, odd ribosomes, and small enigmatic genomes across a large radiation of phyla.</title>
        <authorList>
            <person name="Brown C.T."/>
            <person name="Hug L.A."/>
            <person name="Thomas B.C."/>
            <person name="Sharon I."/>
            <person name="Castelle C.J."/>
            <person name="Singh A."/>
            <person name="Wilkins M.J."/>
            <person name="Williams K.H."/>
            <person name="Banfield J.F."/>
        </authorList>
    </citation>
    <scope>NUCLEOTIDE SEQUENCE [LARGE SCALE GENOMIC DNA]</scope>
</reference>